<dbReference type="EC" id="6.3.5.-" evidence="11"/>
<feature type="domain" description="Asn/Gln amidotransferase" evidence="12">
    <location>
        <begin position="352"/>
        <end position="499"/>
    </location>
</feature>
<dbReference type="NCBIfam" id="NF004012">
    <property type="entry name" value="PRK05477.1-2"/>
    <property type="match status" value="1"/>
</dbReference>
<dbReference type="InterPro" id="IPR023168">
    <property type="entry name" value="GatB_Yqey_C_2"/>
</dbReference>
<evidence type="ECO:0000256" key="6">
    <source>
        <dbReference type="ARBA" id="ARBA00022840"/>
    </source>
</evidence>
<dbReference type="Pfam" id="PF02637">
    <property type="entry name" value="GatB_Yqey"/>
    <property type="match status" value="1"/>
</dbReference>
<comment type="catalytic activity">
    <reaction evidence="9 11">
        <text>L-aspartyl-tRNA(Asn) + L-glutamine + ATP + H2O = L-asparaginyl-tRNA(Asn) + L-glutamate + ADP + phosphate + 2 H(+)</text>
        <dbReference type="Rhea" id="RHEA:14513"/>
        <dbReference type="Rhea" id="RHEA-COMP:9674"/>
        <dbReference type="Rhea" id="RHEA-COMP:9677"/>
        <dbReference type="ChEBI" id="CHEBI:15377"/>
        <dbReference type="ChEBI" id="CHEBI:15378"/>
        <dbReference type="ChEBI" id="CHEBI:29985"/>
        <dbReference type="ChEBI" id="CHEBI:30616"/>
        <dbReference type="ChEBI" id="CHEBI:43474"/>
        <dbReference type="ChEBI" id="CHEBI:58359"/>
        <dbReference type="ChEBI" id="CHEBI:78515"/>
        <dbReference type="ChEBI" id="CHEBI:78516"/>
        <dbReference type="ChEBI" id="CHEBI:456216"/>
    </reaction>
</comment>
<evidence type="ECO:0000256" key="4">
    <source>
        <dbReference type="ARBA" id="ARBA00022598"/>
    </source>
</evidence>
<gene>
    <name evidence="11 13" type="primary">gatB</name>
    <name evidence="13" type="ORF">GCM10022222_70540</name>
</gene>
<keyword evidence="4 11" id="KW-0436">Ligase</keyword>
<keyword evidence="5 11" id="KW-0547">Nucleotide-binding</keyword>
<dbReference type="NCBIfam" id="NF004014">
    <property type="entry name" value="PRK05477.1-4"/>
    <property type="match status" value="1"/>
</dbReference>
<keyword evidence="7 11" id="KW-0648">Protein biosynthesis</keyword>
<reference evidence="14" key="1">
    <citation type="journal article" date="2019" name="Int. J. Syst. Evol. Microbiol.">
        <title>The Global Catalogue of Microorganisms (GCM) 10K type strain sequencing project: providing services to taxonomists for standard genome sequencing and annotation.</title>
        <authorList>
            <consortium name="The Broad Institute Genomics Platform"/>
            <consortium name="The Broad Institute Genome Sequencing Center for Infectious Disease"/>
            <person name="Wu L."/>
            <person name="Ma J."/>
        </authorList>
    </citation>
    <scope>NUCLEOTIDE SEQUENCE [LARGE SCALE GENOMIC DNA]</scope>
    <source>
        <strain evidence="14">JCM 16898</strain>
    </source>
</reference>
<dbReference type="Pfam" id="PF02934">
    <property type="entry name" value="GatB_N"/>
    <property type="match status" value="1"/>
</dbReference>
<dbReference type="InterPro" id="IPR017959">
    <property type="entry name" value="Asn/Gln-tRNA_amidoTrfase_suB/E"/>
</dbReference>
<accession>A0ABP6Y2R6</accession>
<name>A0ABP6Y2R6_9PSEU</name>
<comment type="function">
    <text evidence="8 11">Allows the formation of correctly charged Asn-tRNA(Asn) or Gln-tRNA(Gln) through the transamidation of misacylated Asp-tRNA(Asn) or Glu-tRNA(Gln) in organisms which lack either or both of asparaginyl-tRNA or glutaminyl-tRNA synthetases. The reaction takes place in the presence of glutamine and ATP through an activated phospho-Asp-tRNA(Asn) or phospho-Glu-tRNA(Gln).</text>
</comment>
<dbReference type="SUPFAM" id="SSF89095">
    <property type="entry name" value="GatB/YqeY motif"/>
    <property type="match status" value="1"/>
</dbReference>
<comment type="catalytic activity">
    <reaction evidence="10 11">
        <text>L-glutamyl-tRNA(Gln) + L-glutamine + ATP + H2O = L-glutaminyl-tRNA(Gln) + L-glutamate + ADP + phosphate + H(+)</text>
        <dbReference type="Rhea" id="RHEA:17521"/>
        <dbReference type="Rhea" id="RHEA-COMP:9681"/>
        <dbReference type="Rhea" id="RHEA-COMP:9684"/>
        <dbReference type="ChEBI" id="CHEBI:15377"/>
        <dbReference type="ChEBI" id="CHEBI:15378"/>
        <dbReference type="ChEBI" id="CHEBI:29985"/>
        <dbReference type="ChEBI" id="CHEBI:30616"/>
        <dbReference type="ChEBI" id="CHEBI:43474"/>
        <dbReference type="ChEBI" id="CHEBI:58359"/>
        <dbReference type="ChEBI" id="CHEBI:78520"/>
        <dbReference type="ChEBI" id="CHEBI:78521"/>
        <dbReference type="ChEBI" id="CHEBI:456216"/>
    </reaction>
</comment>
<dbReference type="InterPro" id="IPR004413">
    <property type="entry name" value="GatB"/>
</dbReference>
<dbReference type="PROSITE" id="PS01234">
    <property type="entry name" value="GATB"/>
    <property type="match status" value="1"/>
</dbReference>
<evidence type="ECO:0000256" key="2">
    <source>
        <dbReference type="ARBA" id="ARBA00011123"/>
    </source>
</evidence>
<evidence type="ECO:0000259" key="12">
    <source>
        <dbReference type="SMART" id="SM00845"/>
    </source>
</evidence>
<evidence type="ECO:0000256" key="3">
    <source>
        <dbReference type="ARBA" id="ARBA00016923"/>
    </source>
</evidence>
<protein>
    <recommendedName>
        <fullName evidence="3 11">Aspartyl/glutamyl-tRNA(Asn/Gln) amidotransferase subunit B</fullName>
        <shortName evidence="11">Asp/Glu-ADT subunit B</shortName>
        <ecNumber evidence="11">6.3.5.-</ecNumber>
    </recommendedName>
</protein>
<dbReference type="NCBIfam" id="TIGR00133">
    <property type="entry name" value="gatB"/>
    <property type="match status" value="1"/>
</dbReference>
<evidence type="ECO:0000256" key="10">
    <source>
        <dbReference type="ARBA" id="ARBA00047913"/>
    </source>
</evidence>
<dbReference type="PANTHER" id="PTHR11659:SF0">
    <property type="entry name" value="GLUTAMYL-TRNA(GLN) AMIDOTRANSFERASE SUBUNIT B, MITOCHONDRIAL"/>
    <property type="match status" value="1"/>
</dbReference>
<keyword evidence="6 11" id="KW-0067">ATP-binding</keyword>
<evidence type="ECO:0000256" key="9">
    <source>
        <dbReference type="ARBA" id="ARBA00047380"/>
    </source>
</evidence>
<evidence type="ECO:0000256" key="1">
    <source>
        <dbReference type="ARBA" id="ARBA00005306"/>
    </source>
</evidence>
<comment type="similarity">
    <text evidence="1 11">Belongs to the GatB/GatE family. GatB subfamily.</text>
</comment>
<dbReference type="PANTHER" id="PTHR11659">
    <property type="entry name" value="GLUTAMYL-TRNA GLN AMIDOTRANSFERASE SUBUNIT B MITOCHONDRIAL AND PROKARYOTIC PET112-RELATED"/>
    <property type="match status" value="1"/>
</dbReference>
<dbReference type="SUPFAM" id="SSF55931">
    <property type="entry name" value="Glutamine synthetase/guanido kinase"/>
    <property type="match status" value="1"/>
</dbReference>
<comment type="caution">
    <text evidence="13">The sequence shown here is derived from an EMBL/GenBank/DDBJ whole genome shotgun (WGS) entry which is preliminary data.</text>
</comment>
<evidence type="ECO:0000256" key="7">
    <source>
        <dbReference type="ARBA" id="ARBA00022917"/>
    </source>
</evidence>
<comment type="subunit">
    <text evidence="2 11">Heterotrimer of A, B and C subunits.</text>
</comment>
<dbReference type="InterPro" id="IPR018027">
    <property type="entry name" value="Asn/Gln_amidotransferase"/>
</dbReference>
<evidence type="ECO:0000256" key="5">
    <source>
        <dbReference type="ARBA" id="ARBA00022741"/>
    </source>
</evidence>
<sequence>MTAVAELMDYAEVIERFDPVLGLEVHVELNTKTKMFCGCANEFGGEPNTKTCPTCLGLPGSLPVVNGKAVEGAIRIGLSLNCEIAQWCRFARKNYFYPDMPKNFQTSQYDEPIAFDGYLDVTLDDGEVVRVEIERAHMEEDTGKSLHVGGATGRIHGAEHSLLDYNRAGVPLIEIVTKPITGTGARAPEVARAYVTALRDLLRAIGVSDVRMDQGSVRCDANISLMAKDAEEFGTRTETKNVNSLRSVERAVRYEMTRQAAILADGGSIRQETRHFQEADGTTAAGRAKETAEDYRYFPEPDLVPIAPSREWVEQLRATLPEMPWERRKRIQQEWKLSDEALRDLLNVGAVDLVAATVEAGATPDEARGWWVNTLAQEANAREVELAELPITPAQVAEVITLVTSGELTNKLAKEVVQGVLAGEGSPREVVEKRGLKVVSDDSALLAAVDEALAAQPDIADKIRGGKVAAAGAIVGAVMKATKGQADAKRVRELIIERVGS</sequence>
<evidence type="ECO:0000313" key="13">
    <source>
        <dbReference type="EMBL" id="GAA3575754.1"/>
    </source>
</evidence>
<evidence type="ECO:0000256" key="8">
    <source>
        <dbReference type="ARBA" id="ARBA00024799"/>
    </source>
</evidence>
<dbReference type="RefSeq" id="WP_344867496.1">
    <property type="nucleotide sequence ID" value="NZ_BAAAZN010000020.1"/>
</dbReference>
<evidence type="ECO:0000256" key="11">
    <source>
        <dbReference type="HAMAP-Rule" id="MF_00121"/>
    </source>
</evidence>
<dbReference type="InterPro" id="IPR017958">
    <property type="entry name" value="Gln-tRNA_amidoTrfase_suB_CS"/>
</dbReference>
<dbReference type="Gene3D" id="1.10.10.410">
    <property type="match status" value="1"/>
</dbReference>
<dbReference type="InterPro" id="IPR014746">
    <property type="entry name" value="Gln_synth/guanido_kin_cat_dom"/>
</dbReference>
<dbReference type="InterPro" id="IPR006075">
    <property type="entry name" value="Asn/Gln-tRNA_Trfase_suB/E_cat"/>
</dbReference>
<dbReference type="HAMAP" id="MF_00121">
    <property type="entry name" value="GatB"/>
    <property type="match status" value="1"/>
</dbReference>
<proteinExistence type="inferred from homology"/>
<dbReference type="EMBL" id="BAAAZN010000020">
    <property type="protein sequence ID" value="GAA3575754.1"/>
    <property type="molecule type" value="Genomic_DNA"/>
</dbReference>
<dbReference type="InterPro" id="IPR003789">
    <property type="entry name" value="Asn/Gln_tRNA_amidoTrase-B-like"/>
</dbReference>
<dbReference type="Proteomes" id="UP001500689">
    <property type="component" value="Unassembled WGS sequence"/>
</dbReference>
<keyword evidence="14" id="KW-1185">Reference proteome</keyword>
<organism evidence="13 14">
    <name type="scientific">Amycolatopsis ultiminotia</name>
    <dbReference type="NCBI Taxonomy" id="543629"/>
    <lineage>
        <taxon>Bacteria</taxon>
        <taxon>Bacillati</taxon>
        <taxon>Actinomycetota</taxon>
        <taxon>Actinomycetes</taxon>
        <taxon>Pseudonocardiales</taxon>
        <taxon>Pseudonocardiaceae</taxon>
        <taxon>Amycolatopsis</taxon>
    </lineage>
</organism>
<dbReference type="NCBIfam" id="NF004013">
    <property type="entry name" value="PRK05477.1-3"/>
    <property type="match status" value="1"/>
</dbReference>
<dbReference type="SMART" id="SM00845">
    <property type="entry name" value="GatB_Yqey"/>
    <property type="match status" value="1"/>
</dbReference>
<evidence type="ECO:0000313" key="14">
    <source>
        <dbReference type="Proteomes" id="UP001500689"/>
    </source>
</evidence>